<feature type="compositionally biased region" description="Basic and acidic residues" evidence="1">
    <location>
        <begin position="142"/>
        <end position="153"/>
    </location>
</feature>
<dbReference type="EMBL" id="BSXU01002596">
    <property type="protein sequence ID" value="GMG38698.1"/>
    <property type="molecule type" value="Genomic_DNA"/>
</dbReference>
<protein>
    <submittedName>
        <fullName evidence="2">Unnamed protein product</fullName>
    </submittedName>
</protein>
<evidence type="ECO:0000313" key="2">
    <source>
        <dbReference type="EMBL" id="GMG38698.1"/>
    </source>
</evidence>
<feature type="region of interest" description="Disordered" evidence="1">
    <location>
        <begin position="473"/>
        <end position="500"/>
    </location>
</feature>
<feature type="region of interest" description="Disordered" evidence="1">
    <location>
        <begin position="60"/>
        <end position="106"/>
    </location>
</feature>
<feature type="compositionally biased region" description="Basic and acidic residues" evidence="1">
    <location>
        <begin position="326"/>
        <end position="337"/>
    </location>
</feature>
<evidence type="ECO:0000256" key="1">
    <source>
        <dbReference type="SAM" id="MobiDB-lite"/>
    </source>
</evidence>
<reference evidence="2" key="1">
    <citation type="submission" date="2023-04" db="EMBL/GenBank/DDBJ databases">
        <title>Ambrosiozyma monospora NBRC 1965.</title>
        <authorList>
            <person name="Ichikawa N."/>
            <person name="Sato H."/>
            <person name="Tonouchi N."/>
        </authorList>
    </citation>
    <scope>NUCLEOTIDE SEQUENCE</scope>
    <source>
        <strain evidence="2">NBRC 1965</strain>
    </source>
</reference>
<dbReference type="AlphaFoldDB" id="A0A9W7DHQ3"/>
<feature type="region of interest" description="Disordered" evidence="1">
    <location>
        <begin position="129"/>
        <end position="153"/>
    </location>
</feature>
<comment type="caution">
    <text evidence="2">The sequence shown here is derived from an EMBL/GenBank/DDBJ whole genome shotgun (WGS) entry which is preliminary data.</text>
</comment>
<evidence type="ECO:0000313" key="3">
    <source>
        <dbReference type="Proteomes" id="UP001165063"/>
    </source>
</evidence>
<dbReference type="Proteomes" id="UP001165063">
    <property type="component" value="Unassembled WGS sequence"/>
</dbReference>
<keyword evidence="3" id="KW-1185">Reference proteome</keyword>
<feature type="compositionally biased region" description="Basic residues" evidence="1">
    <location>
        <begin position="129"/>
        <end position="141"/>
    </location>
</feature>
<gene>
    <name evidence="2" type="ORF">Amon01_000500400</name>
</gene>
<organism evidence="2 3">
    <name type="scientific">Ambrosiozyma monospora</name>
    <name type="common">Yeast</name>
    <name type="synonym">Endomycopsis monosporus</name>
    <dbReference type="NCBI Taxonomy" id="43982"/>
    <lineage>
        <taxon>Eukaryota</taxon>
        <taxon>Fungi</taxon>
        <taxon>Dikarya</taxon>
        <taxon>Ascomycota</taxon>
        <taxon>Saccharomycotina</taxon>
        <taxon>Pichiomycetes</taxon>
        <taxon>Pichiales</taxon>
        <taxon>Pichiaceae</taxon>
        <taxon>Ambrosiozyma</taxon>
    </lineage>
</organism>
<accession>A0A9W7DHQ3</accession>
<feature type="compositionally biased region" description="Basic and acidic residues" evidence="1">
    <location>
        <begin position="66"/>
        <end position="83"/>
    </location>
</feature>
<proteinExistence type="predicted"/>
<name>A0A9W7DHQ3_AMBMO</name>
<sequence>MEKNDSRISSTASFTYRSSNVVASYSPLNGRATTIRRPSLYTQLINAQINKDIANNNTHNEVASRSSDKDNKSEDAITPKVTDDDASSPTATKLIRLSTPPPNEDIKFGTPTDFSCTVSPNPIKSKKSFFKRWRTTKKKSKRQPELETDDKKLPEPYEQETVRSIGTLKRLFSSRKSKKHVQNDILTTFINTPPCTPIDKRLEQTDPKGNNSLLHTPVEIVANELVTPQRVLGDGLRSCLSNPYHESTVYTAEFLLKKGLIDKNDEQYSTLISELRKKEEFLQSQSSIKCSSTVRSKSNRDDCSSLRSSKRGSLKRALSLRNLFHHSKDQEPESGKENEEDVVSEDVNIVASNPFLESPTEPKVEEEIVMRDPFPNFRFQLLDLKNPITDSKPIPSSKSHRKANLYPAHLQISAFYQVESSSHETQMEILYHNILPSRILTYSKVAPPVYEARSKSTSPSSLDVNPFVSPPVDDTMVMGKDGKDVNTATDENDLDAQKRSSSTITKRVTCSSGKVKKSKYFSSLWNVWHDDTQFTKLICKVWSDSQLNRLCEQWVQYLDGYTGDQLHFKHRVLVFKYGVSTKIRKKIIGHCNHADDDGDDSVFHAGESKGESKKVANPNCTDTVDGFDHDVSVISKSKCSTVMSTVGSFTVVGPLRIRIVAPFRMRRDLWCSLLNIICVDRLVSTGCPLSTFLLGISWMKNPDCFYEDGDYFVDFFINQFKVEVHDGSNGFQEVVNHVRNLMKELMINVEDDLKPLFVHCVVNELDSGVDHNVLVV</sequence>
<feature type="region of interest" description="Disordered" evidence="1">
    <location>
        <begin position="322"/>
        <end position="342"/>
    </location>
</feature>